<keyword evidence="8" id="KW-1185">Reference proteome</keyword>
<dbReference type="STRING" id="71717.A0A4Y7TKI4"/>
<dbReference type="GO" id="GO:0005634">
    <property type="term" value="C:nucleus"/>
    <property type="evidence" value="ECO:0007669"/>
    <property type="project" value="UniProtKB-ARBA"/>
</dbReference>
<organism evidence="7 8">
    <name type="scientific">Coprinellus micaceus</name>
    <name type="common">Glistening ink-cap mushroom</name>
    <name type="synonym">Coprinus micaceus</name>
    <dbReference type="NCBI Taxonomy" id="71717"/>
    <lineage>
        <taxon>Eukaryota</taxon>
        <taxon>Fungi</taxon>
        <taxon>Dikarya</taxon>
        <taxon>Basidiomycota</taxon>
        <taxon>Agaricomycotina</taxon>
        <taxon>Agaricomycetes</taxon>
        <taxon>Agaricomycetidae</taxon>
        <taxon>Agaricales</taxon>
        <taxon>Agaricineae</taxon>
        <taxon>Psathyrellaceae</taxon>
        <taxon>Coprinellus</taxon>
    </lineage>
</organism>
<keyword evidence="1" id="KW-0479">Metal-binding</keyword>
<accession>A0A4Y7TKI4</accession>
<evidence type="ECO:0000256" key="2">
    <source>
        <dbReference type="ARBA" id="ARBA00022771"/>
    </source>
</evidence>
<dbReference type="Proteomes" id="UP000298030">
    <property type="component" value="Unassembled WGS sequence"/>
</dbReference>
<evidence type="ECO:0000256" key="4">
    <source>
        <dbReference type="PROSITE-ProRule" id="PRU00453"/>
    </source>
</evidence>
<feature type="compositionally biased region" description="Polar residues" evidence="5">
    <location>
        <begin position="77"/>
        <end position="87"/>
    </location>
</feature>
<name>A0A4Y7TKI4_COPMI</name>
<dbReference type="PROSITE" id="PS51083">
    <property type="entry name" value="ZF_HIT"/>
    <property type="match status" value="1"/>
</dbReference>
<reference evidence="7 8" key="1">
    <citation type="journal article" date="2019" name="Nat. Ecol. Evol.">
        <title>Megaphylogeny resolves global patterns of mushroom evolution.</title>
        <authorList>
            <person name="Varga T."/>
            <person name="Krizsan K."/>
            <person name="Foldi C."/>
            <person name="Dima B."/>
            <person name="Sanchez-Garcia M."/>
            <person name="Sanchez-Ramirez S."/>
            <person name="Szollosi G.J."/>
            <person name="Szarkandi J.G."/>
            <person name="Papp V."/>
            <person name="Albert L."/>
            <person name="Andreopoulos W."/>
            <person name="Angelini C."/>
            <person name="Antonin V."/>
            <person name="Barry K.W."/>
            <person name="Bougher N.L."/>
            <person name="Buchanan P."/>
            <person name="Buyck B."/>
            <person name="Bense V."/>
            <person name="Catcheside P."/>
            <person name="Chovatia M."/>
            <person name="Cooper J."/>
            <person name="Damon W."/>
            <person name="Desjardin D."/>
            <person name="Finy P."/>
            <person name="Geml J."/>
            <person name="Haridas S."/>
            <person name="Hughes K."/>
            <person name="Justo A."/>
            <person name="Karasinski D."/>
            <person name="Kautmanova I."/>
            <person name="Kiss B."/>
            <person name="Kocsube S."/>
            <person name="Kotiranta H."/>
            <person name="LaButti K.M."/>
            <person name="Lechner B.E."/>
            <person name="Liimatainen K."/>
            <person name="Lipzen A."/>
            <person name="Lukacs Z."/>
            <person name="Mihaltcheva S."/>
            <person name="Morgado L.N."/>
            <person name="Niskanen T."/>
            <person name="Noordeloos M.E."/>
            <person name="Ohm R.A."/>
            <person name="Ortiz-Santana B."/>
            <person name="Ovrebo C."/>
            <person name="Racz N."/>
            <person name="Riley R."/>
            <person name="Savchenko A."/>
            <person name="Shiryaev A."/>
            <person name="Soop K."/>
            <person name="Spirin V."/>
            <person name="Szebenyi C."/>
            <person name="Tomsovsky M."/>
            <person name="Tulloss R.E."/>
            <person name="Uehling J."/>
            <person name="Grigoriev I.V."/>
            <person name="Vagvolgyi C."/>
            <person name="Papp T."/>
            <person name="Martin F.M."/>
            <person name="Miettinen O."/>
            <person name="Hibbett D.S."/>
            <person name="Nagy L.G."/>
        </authorList>
    </citation>
    <scope>NUCLEOTIDE SEQUENCE [LARGE SCALE GENOMIC DNA]</scope>
    <source>
        <strain evidence="7 8">FP101781</strain>
    </source>
</reference>
<dbReference type="SUPFAM" id="SSF144232">
    <property type="entry name" value="HIT/MYND zinc finger-like"/>
    <property type="match status" value="1"/>
</dbReference>
<dbReference type="InterPro" id="IPR039723">
    <property type="entry name" value="Vps71/ZNHIT1"/>
</dbReference>
<protein>
    <recommendedName>
        <fullName evidence="6">HIT-type domain-containing protein</fullName>
    </recommendedName>
</protein>
<feature type="compositionally biased region" description="Basic and acidic residues" evidence="5">
    <location>
        <begin position="1"/>
        <end position="11"/>
    </location>
</feature>
<gene>
    <name evidence="7" type="ORF">FA13DRAFT_1625342</name>
</gene>
<evidence type="ECO:0000313" key="7">
    <source>
        <dbReference type="EMBL" id="TEB34703.1"/>
    </source>
</evidence>
<comment type="caution">
    <text evidence="7">The sequence shown here is derived from an EMBL/GenBank/DDBJ whole genome shotgun (WGS) entry which is preliminary data.</text>
</comment>
<proteinExistence type="predicted"/>
<dbReference type="CDD" id="cd21437">
    <property type="entry name" value="zf-HIT_ZNHIT1_like"/>
    <property type="match status" value="1"/>
</dbReference>
<feature type="compositionally biased region" description="Polar residues" evidence="5">
    <location>
        <begin position="39"/>
        <end position="48"/>
    </location>
</feature>
<dbReference type="GO" id="GO:0008270">
    <property type="term" value="F:zinc ion binding"/>
    <property type="evidence" value="ECO:0007669"/>
    <property type="project" value="UniProtKB-UniRule"/>
</dbReference>
<dbReference type="PANTHER" id="PTHR13093">
    <property type="entry name" value="ZINC FINGER HIT DOMAIN CONTAINING PROTEIN 1"/>
    <property type="match status" value="1"/>
</dbReference>
<dbReference type="EMBL" id="QPFP01000009">
    <property type="protein sequence ID" value="TEB34703.1"/>
    <property type="molecule type" value="Genomic_DNA"/>
</dbReference>
<dbReference type="GO" id="GO:0006338">
    <property type="term" value="P:chromatin remodeling"/>
    <property type="evidence" value="ECO:0007669"/>
    <property type="project" value="InterPro"/>
</dbReference>
<dbReference type="Pfam" id="PF04438">
    <property type="entry name" value="zf-HIT"/>
    <property type="match status" value="1"/>
</dbReference>
<dbReference type="OrthoDB" id="74807at2759"/>
<dbReference type="AlphaFoldDB" id="A0A4Y7TKI4"/>
<feature type="region of interest" description="Disordered" evidence="5">
    <location>
        <begin position="1"/>
        <end position="87"/>
    </location>
</feature>
<evidence type="ECO:0000313" key="8">
    <source>
        <dbReference type="Proteomes" id="UP000298030"/>
    </source>
</evidence>
<evidence type="ECO:0000256" key="3">
    <source>
        <dbReference type="ARBA" id="ARBA00022833"/>
    </source>
</evidence>
<keyword evidence="3" id="KW-0862">Zinc</keyword>
<sequence>MPPKRGREQRVRQAVVNSQALPPDVIAKRTKRHLDELEQSNYTETAAGNGQEDEDEGGYSKGRARQTISDKRKLSIPGTSPAATNKKSTMNVRSALLYRKNFATLLEESNIDDLAPGTPSYITATAPPPSYPPRFLCSVCGFLGSYRCRRCGMGYCSLNCESVHDETRCERRVA</sequence>
<keyword evidence="2 4" id="KW-0863">Zinc-finger</keyword>
<feature type="domain" description="HIT-type" evidence="6">
    <location>
        <begin position="137"/>
        <end position="169"/>
    </location>
</feature>
<dbReference type="InterPro" id="IPR007529">
    <property type="entry name" value="Znf_HIT"/>
</dbReference>
<evidence type="ECO:0000259" key="6">
    <source>
        <dbReference type="PROSITE" id="PS51083"/>
    </source>
</evidence>
<evidence type="ECO:0000256" key="5">
    <source>
        <dbReference type="SAM" id="MobiDB-lite"/>
    </source>
</evidence>
<evidence type="ECO:0000256" key="1">
    <source>
        <dbReference type="ARBA" id="ARBA00022723"/>
    </source>
</evidence>